<keyword evidence="4" id="KW-0418">Kinase</keyword>
<evidence type="ECO:0000313" key="7">
    <source>
        <dbReference type="EMBL" id="ACS36660.1"/>
    </source>
</evidence>
<dbReference type="Pfam" id="PF00069">
    <property type="entry name" value="Pkinase"/>
    <property type="match status" value="1"/>
</dbReference>
<dbReference type="PROSITE" id="PS50011">
    <property type="entry name" value="PROTEIN_KINASE_DOM"/>
    <property type="match status" value="1"/>
</dbReference>
<dbReference type="PANTHER" id="PTHR43671:SF13">
    <property type="entry name" value="SERINE_THREONINE-PROTEIN KINASE NEK2"/>
    <property type="match status" value="1"/>
</dbReference>
<accession>C6JW54</accession>
<dbReference type="CDD" id="cd14014">
    <property type="entry name" value="STKc_PknB_like"/>
    <property type="match status" value="1"/>
</dbReference>
<evidence type="ECO:0000256" key="4">
    <source>
        <dbReference type="ARBA" id="ARBA00022777"/>
    </source>
</evidence>
<evidence type="ECO:0000256" key="2">
    <source>
        <dbReference type="ARBA" id="ARBA00022679"/>
    </source>
</evidence>
<gene>
    <name evidence="7" type="ORF">PA4673.16</name>
</gene>
<dbReference type="InterPro" id="IPR011009">
    <property type="entry name" value="Kinase-like_dom_sf"/>
</dbReference>
<dbReference type="GO" id="GO:0005524">
    <property type="term" value="F:ATP binding"/>
    <property type="evidence" value="ECO:0007669"/>
    <property type="project" value="UniProtKB-KW"/>
</dbReference>
<dbReference type="GO" id="GO:0004674">
    <property type="term" value="F:protein serine/threonine kinase activity"/>
    <property type="evidence" value="ECO:0007669"/>
    <property type="project" value="UniProtKB-EC"/>
</dbReference>
<dbReference type="SMART" id="SM00220">
    <property type="entry name" value="S_TKc"/>
    <property type="match status" value="1"/>
</dbReference>
<evidence type="ECO:0000256" key="5">
    <source>
        <dbReference type="ARBA" id="ARBA00022840"/>
    </source>
</evidence>
<proteinExistence type="predicted"/>
<dbReference type="PROSITE" id="PS00108">
    <property type="entry name" value="PROTEIN_KINASE_ST"/>
    <property type="match status" value="1"/>
</dbReference>
<protein>
    <recommendedName>
        <fullName evidence="1">non-specific serine/threonine protein kinase</fullName>
        <ecNumber evidence="1">2.7.11.1</ecNumber>
    </recommendedName>
</protein>
<dbReference type="InterPro" id="IPR050660">
    <property type="entry name" value="NEK_Ser/Thr_kinase"/>
</dbReference>
<dbReference type="SUPFAM" id="SSF50249">
    <property type="entry name" value="Nucleic acid-binding proteins"/>
    <property type="match status" value="1"/>
</dbReference>
<keyword evidence="5" id="KW-0067">ATP-binding</keyword>
<keyword evidence="2" id="KW-0808">Transferase</keyword>
<organism evidence="7">
    <name type="scientific">Pseudomonas aeruginosa (strain ATCC 15692 / DSM 22644 / CIP 104116 / JCM 14847 / LMG 12228 / 1C / PRS 101 / PAO1)</name>
    <dbReference type="NCBI Taxonomy" id="208964"/>
    <lineage>
        <taxon>Bacteria</taxon>
        <taxon>Pseudomonadati</taxon>
        <taxon>Pseudomonadota</taxon>
        <taxon>Gammaproteobacteria</taxon>
        <taxon>Pseudomonadales</taxon>
        <taxon>Pseudomonadaceae</taxon>
        <taxon>Pseudomonas</taxon>
    </lineage>
</organism>
<keyword evidence="3" id="KW-0547">Nucleotide-binding</keyword>
<dbReference type="Gene3D" id="3.30.200.20">
    <property type="entry name" value="Phosphorylase Kinase, domain 1"/>
    <property type="match status" value="1"/>
</dbReference>
<dbReference type="InterPro" id="IPR012340">
    <property type="entry name" value="NA-bd_OB-fold"/>
</dbReference>
<dbReference type="EMBL" id="GQ141978">
    <property type="protein sequence ID" value="ACS36660.1"/>
    <property type="molecule type" value="Genomic_DNA"/>
</dbReference>
<evidence type="ECO:0000256" key="1">
    <source>
        <dbReference type="ARBA" id="ARBA00012513"/>
    </source>
</evidence>
<name>C6JW54_PSEAE</name>
<evidence type="ECO:0000256" key="3">
    <source>
        <dbReference type="ARBA" id="ARBA00022741"/>
    </source>
</evidence>
<reference evidence="7" key="1">
    <citation type="journal article" date="2010" name="J. Bacteriol.">
        <title>Genome diversity of Pseudomonas aeruginosa PAO1 laboratory strains.</title>
        <authorList>
            <person name="Klockgether J."/>
            <person name="Munder A."/>
            <person name="Neugebauer J."/>
            <person name="Davenport C.F."/>
            <person name="Stanke F."/>
            <person name="Larbig K.D."/>
            <person name="Heeb S."/>
            <person name="Schock U."/>
            <person name="Pohl T.M."/>
            <person name="Wiehlmann L."/>
            <person name="Tummler B."/>
        </authorList>
    </citation>
    <scope>NUCLEOTIDE SEQUENCE</scope>
    <source>
        <strain evidence="7">PAO1</strain>
    </source>
</reference>
<dbReference type="InterPro" id="IPR000719">
    <property type="entry name" value="Prot_kinase_dom"/>
</dbReference>
<dbReference type="SUPFAM" id="SSF56112">
    <property type="entry name" value="Protein kinase-like (PK-like)"/>
    <property type="match status" value="1"/>
</dbReference>
<feature type="domain" description="Protein kinase" evidence="6">
    <location>
        <begin position="14"/>
        <end position="286"/>
    </location>
</feature>
<dbReference type="Gene3D" id="2.40.50.140">
    <property type="entry name" value="Nucleic acid-binding proteins"/>
    <property type="match status" value="1"/>
</dbReference>
<dbReference type="PANTHER" id="PTHR43671">
    <property type="entry name" value="SERINE/THREONINE-PROTEIN KINASE NEK"/>
    <property type="match status" value="1"/>
</dbReference>
<dbReference type="AlphaFoldDB" id="C6JW54"/>
<dbReference type="RefSeq" id="WP_003113528.1">
    <property type="nucleotide sequence ID" value="NZ_JAAGAV010000039.1"/>
</dbReference>
<dbReference type="Gene3D" id="1.10.510.10">
    <property type="entry name" value="Transferase(Phosphotransferase) domain 1"/>
    <property type="match status" value="1"/>
</dbReference>
<dbReference type="InterPro" id="IPR008271">
    <property type="entry name" value="Ser/Thr_kinase_AS"/>
</dbReference>
<evidence type="ECO:0000259" key="6">
    <source>
        <dbReference type="PROSITE" id="PS50011"/>
    </source>
</evidence>
<sequence length="357" mass="39283">MTTSRIGKTIGSRYLIEDLIGEGGMQYVYRAHDTLLSRKVALKTPKNNSATKRFRRSAIVAAKVNHHNVAKTLDYIKEDDNRYLIEELIEGTDLQNALMKKTKFLDPYLAACVFNQLAKGLAAAHHAGVVHRDLKPTNVMISGGYSLNELKITDFGIAKMADEELSDAAKGGSSTLTASQTAVGALPYMAPEAIEVPDKVGPPADIWSIGAMFYHLLTGEFPFSNGLKAVQNILTNSITPPPAFLTENPQFRTLASELLDISLSCLKKNPTERPSADDLVKKCELLCYAKNPRYIGNIKNIFYNAYGFIARPLNDDVFFNQSSVYGPRNAKIGDKVCFSMFIGGGAWRAHPVMILDE</sequence>
<dbReference type="EC" id="2.7.11.1" evidence="1"/>